<dbReference type="EMBL" id="MCFA01000350">
    <property type="protein sequence ID" value="ORX93224.1"/>
    <property type="molecule type" value="Genomic_DNA"/>
</dbReference>
<dbReference type="PANTHER" id="PTHR33112:SF10">
    <property type="entry name" value="TOL"/>
    <property type="match status" value="1"/>
</dbReference>
<organism evidence="2 3">
    <name type="scientific">Clohesyomyces aquaticus</name>
    <dbReference type="NCBI Taxonomy" id="1231657"/>
    <lineage>
        <taxon>Eukaryota</taxon>
        <taxon>Fungi</taxon>
        <taxon>Dikarya</taxon>
        <taxon>Ascomycota</taxon>
        <taxon>Pezizomycotina</taxon>
        <taxon>Dothideomycetes</taxon>
        <taxon>Pleosporomycetidae</taxon>
        <taxon>Pleosporales</taxon>
        <taxon>Lindgomycetaceae</taxon>
        <taxon>Clohesyomyces</taxon>
    </lineage>
</organism>
<dbReference type="PANTHER" id="PTHR33112">
    <property type="entry name" value="DOMAIN PROTEIN, PUTATIVE-RELATED"/>
    <property type="match status" value="1"/>
</dbReference>
<reference evidence="2 3" key="1">
    <citation type="submission" date="2016-07" db="EMBL/GenBank/DDBJ databases">
        <title>Pervasive Adenine N6-methylation of Active Genes in Fungi.</title>
        <authorList>
            <consortium name="DOE Joint Genome Institute"/>
            <person name="Mondo S.J."/>
            <person name="Dannebaum R.O."/>
            <person name="Kuo R.C."/>
            <person name="Labutti K."/>
            <person name="Haridas S."/>
            <person name="Kuo A."/>
            <person name="Salamov A."/>
            <person name="Ahrendt S.R."/>
            <person name="Lipzen A."/>
            <person name="Sullivan W."/>
            <person name="Andreopoulos W.B."/>
            <person name="Clum A."/>
            <person name="Lindquist E."/>
            <person name="Daum C."/>
            <person name="Ramamoorthy G.K."/>
            <person name="Gryganskyi A."/>
            <person name="Culley D."/>
            <person name="Magnuson J.K."/>
            <person name="James T.Y."/>
            <person name="O'Malley M.A."/>
            <person name="Stajich J.E."/>
            <person name="Spatafora J.W."/>
            <person name="Visel A."/>
            <person name="Grigoriev I.V."/>
        </authorList>
    </citation>
    <scope>NUCLEOTIDE SEQUENCE [LARGE SCALE GENOMIC DNA]</scope>
    <source>
        <strain evidence="2 3">CBS 115471</strain>
    </source>
</reference>
<dbReference type="AlphaFoldDB" id="A0A1Y1Y6L6"/>
<sequence>MGKYCALSRCWGAAEKRPSMTMRHNLTAHLSGISFSSLTKTFREALILTQALGFDYLQIDSLCIVQDDTDYWEAQSKEMGTQYAKAVLVIAAAYSSDCTRGLFIAERPSSGPACFPCFTNGSVEQSLNITPAPYHEIWYTPARSPLRKRAWAFQGWYLARRRLFFTPSGMIWSCQTIGLDEQDYHPWTGLTDHRSYDYSTTDLTYPSDRLIAIQGVTNEIRKRKEDQFVYGAWKSEIVSHLLWKMDCPNQQQNVPDLPSRCWASIRGFKTLAVSNMYRDNKSDSSRHQHCRLRYFESSCGNR</sequence>
<proteinExistence type="predicted"/>
<dbReference type="Pfam" id="PF06985">
    <property type="entry name" value="HET"/>
    <property type="match status" value="1"/>
</dbReference>
<gene>
    <name evidence="2" type="ORF">BCR34DRAFT_500046</name>
</gene>
<evidence type="ECO:0000313" key="3">
    <source>
        <dbReference type="Proteomes" id="UP000193144"/>
    </source>
</evidence>
<dbReference type="STRING" id="1231657.A0A1Y1Y6L6"/>
<evidence type="ECO:0000259" key="1">
    <source>
        <dbReference type="Pfam" id="PF06985"/>
    </source>
</evidence>
<keyword evidence="3" id="KW-1185">Reference proteome</keyword>
<name>A0A1Y1Y6L6_9PLEO</name>
<accession>A0A1Y1Y6L6</accession>
<comment type="caution">
    <text evidence="2">The sequence shown here is derived from an EMBL/GenBank/DDBJ whole genome shotgun (WGS) entry which is preliminary data.</text>
</comment>
<feature type="domain" description="Heterokaryon incompatibility" evidence="1">
    <location>
        <begin position="4"/>
        <end position="154"/>
    </location>
</feature>
<protein>
    <recommendedName>
        <fullName evidence="1">Heterokaryon incompatibility domain-containing protein</fullName>
    </recommendedName>
</protein>
<dbReference type="InterPro" id="IPR010730">
    <property type="entry name" value="HET"/>
</dbReference>
<evidence type="ECO:0000313" key="2">
    <source>
        <dbReference type="EMBL" id="ORX93224.1"/>
    </source>
</evidence>
<dbReference type="Proteomes" id="UP000193144">
    <property type="component" value="Unassembled WGS sequence"/>
</dbReference>
<dbReference type="OrthoDB" id="5347061at2759"/>